<comment type="caution">
    <text evidence="2">The sequence shown here is derived from an EMBL/GenBank/DDBJ whole genome shotgun (WGS) entry which is preliminary data.</text>
</comment>
<feature type="region of interest" description="Disordered" evidence="1">
    <location>
        <begin position="184"/>
        <end position="264"/>
    </location>
</feature>
<dbReference type="EMBL" id="JAHHUM010002200">
    <property type="protein sequence ID" value="KAK5605610.1"/>
    <property type="molecule type" value="Genomic_DNA"/>
</dbReference>
<gene>
    <name evidence="2" type="ORF">CRENBAI_009363</name>
</gene>
<evidence type="ECO:0000256" key="1">
    <source>
        <dbReference type="SAM" id="MobiDB-lite"/>
    </source>
</evidence>
<evidence type="ECO:0000313" key="3">
    <source>
        <dbReference type="Proteomes" id="UP001311232"/>
    </source>
</evidence>
<accession>A0AAV9RAS1</accession>
<feature type="compositionally biased region" description="Low complexity" evidence="1">
    <location>
        <begin position="39"/>
        <end position="97"/>
    </location>
</feature>
<evidence type="ECO:0000313" key="2">
    <source>
        <dbReference type="EMBL" id="KAK5605610.1"/>
    </source>
</evidence>
<reference evidence="2 3" key="1">
    <citation type="submission" date="2021-06" db="EMBL/GenBank/DDBJ databases">
        <authorList>
            <person name="Palmer J.M."/>
        </authorList>
    </citation>
    <scope>NUCLEOTIDE SEQUENCE [LARGE SCALE GENOMIC DNA]</scope>
    <source>
        <strain evidence="2 3">MEX-2019</strain>
        <tissue evidence="2">Muscle</tissue>
    </source>
</reference>
<name>A0AAV9RAS1_9TELE</name>
<protein>
    <submittedName>
        <fullName evidence="2">Uncharacterized protein</fullName>
    </submittedName>
</protein>
<feature type="compositionally biased region" description="Polar residues" evidence="1">
    <location>
        <begin position="241"/>
        <end position="259"/>
    </location>
</feature>
<dbReference type="Proteomes" id="UP001311232">
    <property type="component" value="Unassembled WGS sequence"/>
</dbReference>
<feature type="region of interest" description="Disordered" evidence="1">
    <location>
        <begin position="1"/>
        <end position="135"/>
    </location>
</feature>
<organism evidence="2 3">
    <name type="scientific">Crenichthys baileyi</name>
    <name type="common">White River springfish</name>
    <dbReference type="NCBI Taxonomy" id="28760"/>
    <lineage>
        <taxon>Eukaryota</taxon>
        <taxon>Metazoa</taxon>
        <taxon>Chordata</taxon>
        <taxon>Craniata</taxon>
        <taxon>Vertebrata</taxon>
        <taxon>Euteleostomi</taxon>
        <taxon>Actinopterygii</taxon>
        <taxon>Neopterygii</taxon>
        <taxon>Teleostei</taxon>
        <taxon>Neoteleostei</taxon>
        <taxon>Acanthomorphata</taxon>
        <taxon>Ovalentaria</taxon>
        <taxon>Atherinomorphae</taxon>
        <taxon>Cyprinodontiformes</taxon>
        <taxon>Goodeidae</taxon>
        <taxon>Crenichthys</taxon>
    </lineage>
</organism>
<feature type="non-terminal residue" evidence="2">
    <location>
        <position position="1"/>
    </location>
</feature>
<sequence length="313" mass="32911">PQSQTPWRVSPHDAATPGSGPRSPPPPGFTPKERPAEPPTSEAAPAEPPMSEAAPAEPPTSEAAPAEPPTSEAAPTELSTSEVAPAEPSSSPPATAEFLAGFSSCPGRRRRQRAVATGKVRVGASYPSTEGPPAMASSRLFSPAWVQSKPETPQSELMRLRVMDFAGYLRIFPEDLDFAVSAAAGSSEPQLAAAGPTEPQPAAARPPRHVPEEPVGRLPPHPRHVPEEPVGGLPSRPDLSLSMTPGLQSFCSRSQTSQRGPRRDHLHCQFQRVEPLILAPGLTNCASGLADIVSDAKPDARPDARPDSRPDTP</sequence>
<proteinExistence type="predicted"/>
<keyword evidence="3" id="KW-1185">Reference proteome</keyword>
<dbReference type="AlphaFoldDB" id="A0AAV9RAS1"/>